<evidence type="ECO:0000256" key="1">
    <source>
        <dbReference type="SAM" id="Phobius"/>
    </source>
</evidence>
<reference evidence="3 4" key="1">
    <citation type="journal article" date="2020" name="Biotechnol. Biofuels">
        <title>New insights from the biogas microbiome by comprehensive genome-resolved metagenomics of nearly 1600 species originating from multiple anaerobic digesters.</title>
        <authorList>
            <person name="Campanaro S."/>
            <person name="Treu L."/>
            <person name="Rodriguez-R L.M."/>
            <person name="Kovalovszki A."/>
            <person name="Ziels R.M."/>
            <person name="Maus I."/>
            <person name="Zhu X."/>
            <person name="Kougias P.G."/>
            <person name="Basile A."/>
            <person name="Luo G."/>
            <person name="Schluter A."/>
            <person name="Konstantinidis K.T."/>
            <person name="Angelidaki I."/>
        </authorList>
    </citation>
    <scope>NUCLEOTIDE SEQUENCE [LARGE SCALE GENOMIC DNA]</scope>
    <source>
        <strain evidence="3">AS27yjCOA_65</strain>
    </source>
</reference>
<feature type="transmembrane region" description="Helical" evidence="1">
    <location>
        <begin position="90"/>
        <end position="111"/>
    </location>
</feature>
<organism evidence="3 4">
    <name type="scientific">SAR324 cluster bacterium</name>
    <dbReference type="NCBI Taxonomy" id="2024889"/>
    <lineage>
        <taxon>Bacteria</taxon>
        <taxon>Deltaproteobacteria</taxon>
        <taxon>SAR324 cluster</taxon>
    </lineage>
</organism>
<name>A0A7X9IKB1_9DELT</name>
<keyword evidence="1" id="KW-1133">Transmembrane helix</keyword>
<keyword evidence="1" id="KW-0472">Membrane</keyword>
<comment type="caution">
    <text evidence="3">The sequence shown here is derived from an EMBL/GenBank/DDBJ whole genome shotgun (WGS) entry which is preliminary data.</text>
</comment>
<protein>
    <recommendedName>
        <fullName evidence="2">DUF5658 domain-containing protein</fullName>
    </recommendedName>
</protein>
<dbReference type="InterPro" id="IPR043717">
    <property type="entry name" value="DUF5658"/>
</dbReference>
<gene>
    <name evidence="3" type="ORF">GYA55_01315</name>
</gene>
<accession>A0A7X9IKB1</accession>
<dbReference type="Proteomes" id="UP000524246">
    <property type="component" value="Unassembled WGS sequence"/>
</dbReference>
<evidence type="ECO:0000259" key="2">
    <source>
        <dbReference type="Pfam" id="PF18902"/>
    </source>
</evidence>
<feature type="transmembrane region" description="Helical" evidence="1">
    <location>
        <begin position="120"/>
        <end position="140"/>
    </location>
</feature>
<evidence type="ECO:0000313" key="4">
    <source>
        <dbReference type="Proteomes" id="UP000524246"/>
    </source>
</evidence>
<feature type="domain" description="DUF5658" evidence="2">
    <location>
        <begin position="51"/>
        <end position="135"/>
    </location>
</feature>
<keyword evidence="1" id="KW-0812">Transmembrane</keyword>
<feature type="transmembrane region" description="Helical" evidence="1">
    <location>
        <begin position="48"/>
        <end position="70"/>
    </location>
</feature>
<dbReference type="AlphaFoldDB" id="A0A7X9IKB1"/>
<dbReference type="Pfam" id="PF18902">
    <property type="entry name" value="DUF5658"/>
    <property type="match status" value="1"/>
</dbReference>
<evidence type="ECO:0000313" key="3">
    <source>
        <dbReference type="EMBL" id="NMC61785.1"/>
    </source>
</evidence>
<sequence length="144" mass="16270">MGIFGSKIKIEVVEDEAEGISYRGEKRRRRTVLLRVGRHSISKRAFQLGLFLALFQIFDGILTYVGLTLFGLEMEGNAFLNMLMEAFGSFPVIFVSKLIALILVGGLTLYAHPRPWFRPVIVILILTYLVLAVLPWTFIISGQH</sequence>
<proteinExistence type="predicted"/>
<dbReference type="EMBL" id="JAAZON010000048">
    <property type="protein sequence ID" value="NMC61785.1"/>
    <property type="molecule type" value="Genomic_DNA"/>
</dbReference>